<dbReference type="PANTHER" id="PTHR47966">
    <property type="entry name" value="BETA-SITE APP-CLEAVING ENZYME, ISOFORM A-RELATED"/>
    <property type="match status" value="1"/>
</dbReference>
<reference evidence="12 13" key="1">
    <citation type="submission" date="2019-09" db="EMBL/GenBank/DDBJ databases">
        <title>Bird 10,000 Genomes (B10K) Project - Family phase.</title>
        <authorList>
            <person name="Zhang G."/>
        </authorList>
    </citation>
    <scope>NUCLEOTIDE SEQUENCE [LARGE SCALE GENOMIC DNA]</scope>
    <source>
        <strain evidence="12">B10K-DU-012-37</strain>
    </source>
</reference>
<evidence type="ECO:0000256" key="1">
    <source>
        <dbReference type="ARBA" id="ARBA00002318"/>
    </source>
</evidence>
<organism evidence="12 13">
    <name type="scientific">Upupa epops</name>
    <name type="common">Eurasian hoopoe</name>
    <dbReference type="NCBI Taxonomy" id="57439"/>
    <lineage>
        <taxon>Eukaryota</taxon>
        <taxon>Metazoa</taxon>
        <taxon>Chordata</taxon>
        <taxon>Craniata</taxon>
        <taxon>Vertebrata</taxon>
        <taxon>Euteleostomi</taxon>
        <taxon>Archelosauria</taxon>
        <taxon>Archosauria</taxon>
        <taxon>Dinosauria</taxon>
        <taxon>Saurischia</taxon>
        <taxon>Theropoda</taxon>
        <taxon>Coelurosauria</taxon>
        <taxon>Aves</taxon>
        <taxon>Neognathae</taxon>
        <taxon>Neoaves</taxon>
        <taxon>Telluraves</taxon>
        <taxon>Coraciimorphae</taxon>
        <taxon>Bucerotiformes</taxon>
        <taxon>Upupidae</taxon>
        <taxon>Upupa</taxon>
    </lineage>
</organism>
<protein>
    <recommendedName>
        <fullName evidence="3">pepsin A</fullName>
        <ecNumber evidence="3">3.4.23.1</ecNumber>
    </recommendedName>
</protein>
<dbReference type="AlphaFoldDB" id="A0A7K6BGA0"/>
<dbReference type="InterPro" id="IPR012848">
    <property type="entry name" value="Aspartic_peptidase_N"/>
</dbReference>
<evidence type="ECO:0000256" key="5">
    <source>
        <dbReference type="ARBA" id="ARBA00022750"/>
    </source>
</evidence>
<sequence>LLLLLSLVALARCEIARLPLRRGKSLRTRLQELGLLSGYLQKHPYNPAAKYIPGLNVPEYMQNYMDVSTAGYWAAAPPVSILLLLLPENHNRFDPSKSSTFVATNDSLDIAYGTGSMTGVLGYVVVQVSQIKVQNQIFGLSETEPGDAFYYSAFDGILGLAYPSIASDGATPVFDNMMAQNLVASDLFSVYLSKHEQSGSFILFGGIDDSYTGNGIYWVPVSAETYWQISVQSVSANQETVACLQGCQAIVDTGTSLMVVPSQVLPVIFSAVGANSDGSISCSAKWFQPDLVFYINGYGFHLPATAYVIQSSAGTCSVGFQGMDVPTEQGELWILGDVFIRQYYTIFDRGNNRVGLAPLS</sequence>
<evidence type="ECO:0000256" key="8">
    <source>
        <dbReference type="ARBA" id="ARBA00023157"/>
    </source>
</evidence>
<dbReference type="GO" id="GO:0004190">
    <property type="term" value="F:aspartic-type endopeptidase activity"/>
    <property type="evidence" value="ECO:0007669"/>
    <property type="project" value="UniProtKB-KW"/>
</dbReference>
<comment type="caution">
    <text evidence="12">The sequence shown here is derived from an EMBL/GenBank/DDBJ whole genome shotgun (WGS) entry which is preliminary data.</text>
</comment>
<gene>
    <name evidence="12" type="primary">Pga</name>
    <name evidence="12" type="ORF">UPUEPO_R04213</name>
</gene>
<dbReference type="SUPFAM" id="SSF50630">
    <property type="entry name" value="Acid proteases"/>
    <property type="match status" value="1"/>
</dbReference>
<comment type="function">
    <text evidence="1">Shows particularly broad specificity; although bonds involving phenylalanine and leucine are preferred, many others are also cleaved to some extent.</text>
</comment>
<evidence type="ECO:0000256" key="7">
    <source>
        <dbReference type="ARBA" id="ARBA00022801"/>
    </source>
</evidence>
<dbReference type="Proteomes" id="UP000544127">
    <property type="component" value="Unassembled WGS sequence"/>
</dbReference>
<feature type="domain" description="Peptidase A1" evidence="11">
    <location>
        <begin position="51"/>
        <end position="357"/>
    </location>
</feature>
<keyword evidence="8 9" id="KW-1015">Disulfide bond</keyword>
<dbReference type="Pfam" id="PF00026">
    <property type="entry name" value="Asp"/>
    <property type="match status" value="1"/>
</dbReference>
<feature type="non-terminal residue" evidence="12">
    <location>
        <position position="1"/>
    </location>
</feature>
<name>A0A7K6BGA0_UPUEP</name>
<keyword evidence="4 10" id="KW-0645">Protease</keyword>
<evidence type="ECO:0000256" key="6">
    <source>
        <dbReference type="ARBA" id="ARBA00022757"/>
    </source>
</evidence>
<accession>A0A7K6BGA0</accession>
<dbReference type="FunFam" id="2.40.70.10:FF:000006">
    <property type="entry name" value="Cathepsin E"/>
    <property type="match status" value="1"/>
</dbReference>
<dbReference type="Pfam" id="PF07966">
    <property type="entry name" value="A1_Propeptide"/>
    <property type="match status" value="1"/>
</dbReference>
<keyword evidence="13" id="KW-1185">Reference proteome</keyword>
<evidence type="ECO:0000313" key="13">
    <source>
        <dbReference type="Proteomes" id="UP000544127"/>
    </source>
</evidence>
<dbReference type="PRINTS" id="PR00792">
    <property type="entry name" value="PEPSIN"/>
</dbReference>
<dbReference type="OrthoDB" id="771136at2759"/>
<evidence type="ECO:0000256" key="9">
    <source>
        <dbReference type="PIRSR" id="PIRSR601461-2"/>
    </source>
</evidence>
<dbReference type="EC" id="3.4.23.1" evidence="3"/>
<keyword evidence="7 10" id="KW-0378">Hydrolase</keyword>
<dbReference type="PROSITE" id="PS00141">
    <property type="entry name" value="ASP_PROTEASE"/>
    <property type="match status" value="1"/>
</dbReference>
<evidence type="ECO:0000256" key="2">
    <source>
        <dbReference type="ARBA" id="ARBA00007447"/>
    </source>
</evidence>
<dbReference type="InterPro" id="IPR001461">
    <property type="entry name" value="Aspartic_peptidase_A1"/>
</dbReference>
<evidence type="ECO:0000256" key="10">
    <source>
        <dbReference type="RuleBase" id="RU000454"/>
    </source>
</evidence>
<dbReference type="Gene3D" id="2.40.70.10">
    <property type="entry name" value="Acid Proteases"/>
    <property type="match status" value="2"/>
</dbReference>
<dbReference type="FunFam" id="2.40.70.10:FF:000008">
    <property type="entry name" value="Cathepsin D"/>
    <property type="match status" value="1"/>
</dbReference>
<comment type="similarity">
    <text evidence="2 10">Belongs to the peptidase A1 family.</text>
</comment>
<dbReference type="PROSITE" id="PS51767">
    <property type="entry name" value="PEPTIDASE_A1"/>
    <property type="match status" value="1"/>
</dbReference>
<evidence type="ECO:0000259" key="11">
    <source>
        <dbReference type="PROSITE" id="PS51767"/>
    </source>
</evidence>
<dbReference type="EMBL" id="VZRI01013461">
    <property type="protein sequence ID" value="NWV01025.1"/>
    <property type="molecule type" value="Genomic_DNA"/>
</dbReference>
<dbReference type="InterPro" id="IPR033121">
    <property type="entry name" value="PEPTIDASE_A1"/>
</dbReference>
<dbReference type="GO" id="GO:0007586">
    <property type="term" value="P:digestion"/>
    <property type="evidence" value="ECO:0007669"/>
    <property type="project" value="UniProtKB-KW"/>
</dbReference>
<dbReference type="PANTHER" id="PTHR47966:SF22">
    <property type="entry name" value="PEPSIN A-3-RELATED"/>
    <property type="match status" value="1"/>
</dbReference>
<evidence type="ECO:0000256" key="4">
    <source>
        <dbReference type="ARBA" id="ARBA00022670"/>
    </source>
</evidence>
<keyword evidence="5 10" id="KW-0064">Aspartyl protease</keyword>
<dbReference type="InterPro" id="IPR021109">
    <property type="entry name" value="Peptidase_aspartic_dom_sf"/>
</dbReference>
<dbReference type="GO" id="GO:0006508">
    <property type="term" value="P:proteolysis"/>
    <property type="evidence" value="ECO:0007669"/>
    <property type="project" value="UniProtKB-KW"/>
</dbReference>
<dbReference type="InterPro" id="IPR001969">
    <property type="entry name" value="Aspartic_peptidase_AS"/>
</dbReference>
<evidence type="ECO:0000313" key="12">
    <source>
        <dbReference type="EMBL" id="NWV01025.1"/>
    </source>
</evidence>
<proteinExistence type="inferred from homology"/>
<feature type="non-terminal residue" evidence="12">
    <location>
        <position position="360"/>
    </location>
</feature>
<evidence type="ECO:0000256" key="3">
    <source>
        <dbReference type="ARBA" id="ARBA00011924"/>
    </source>
</evidence>
<keyword evidence="6" id="KW-0222">Digestion</keyword>
<dbReference type="Gene3D" id="6.10.140.60">
    <property type="match status" value="1"/>
</dbReference>
<feature type="disulfide bond" evidence="9">
    <location>
        <begin position="243"/>
        <end position="247"/>
    </location>
</feature>